<dbReference type="InterPro" id="IPR055164">
    <property type="entry name" value="EDR1/CTR1/ARMC3-like_pept-like"/>
</dbReference>
<reference evidence="2 3" key="1">
    <citation type="submission" date="2018-09" db="EMBL/GenBank/DDBJ databases">
        <title>A high-quality reference genome of wild soybean provides a powerful tool to mine soybean genomes.</title>
        <authorList>
            <person name="Xie M."/>
            <person name="Chung C.Y.L."/>
            <person name="Li M.-W."/>
            <person name="Wong F.-L."/>
            <person name="Chan T.-F."/>
            <person name="Lam H.-M."/>
        </authorList>
    </citation>
    <scope>NUCLEOTIDE SEQUENCE [LARGE SCALE GENOMIC DNA]</scope>
    <source>
        <strain evidence="3">cv. W05</strain>
        <tissue evidence="2">Hypocotyl of etiolated seedlings</tissue>
    </source>
</reference>
<evidence type="ECO:0000313" key="2">
    <source>
        <dbReference type="EMBL" id="RZB91621.1"/>
    </source>
</evidence>
<proteinExistence type="predicted"/>
<sequence>MPRNVMDYAIVPSLASEMLRNFTDCALTLLFNSRHVAKLHGLPNDGCQVPRSGQGRETRLKEIFDSIPTLDELHALGGEGLKADIILEDLEKDKKLYMLKKLIMALVRGLNSNPAAIIKKIVGLVSDFYKRPNVESPAKAALDESSHMFENRGFQMLGQIKHGSCRPRAILFKVLADTIGLESRLMVAQRHILAGLASVVGDLSAPYEKACHVHESPIVNWLWAVGCHSFGPFSNTSHISQMLLDVALMNALSICQNGFYLPREYSQIVLVSSYANFSNRIYI</sequence>
<evidence type="ECO:0000313" key="3">
    <source>
        <dbReference type="Proteomes" id="UP000289340"/>
    </source>
</evidence>
<dbReference type="PANTHER" id="PTHR31515:SF0">
    <property type="entry name" value="TRANSMEMBRANE PROTEIN"/>
    <property type="match status" value="1"/>
</dbReference>
<comment type="caution">
    <text evidence="2">The sequence shown here is derived from an EMBL/GenBank/DDBJ whole genome shotgun (WGS) entry which is preliminary data.</text>
</comment>
<dbReference type="EMBL" id="QZWG01000009">
    <property type="protein sequence ID" value="RZB91621.1"/>
    <property type="molecule type" value="Genomic_DNA"/>
</dbReference>
<keyword evidence="3" id="KW-1185">Reference proteome</keyword>
<evidence type="ECO:0000259" key="1">
    <source>
        <dbReference type="Pfam" id="PF14381"/>
    </source>
</evidence>
<dbReference type="PANTHER" id="PTHR31515">
    <property type="entry name" value="TRANSMEMBRANE PROTEIN-RELATED"/>
    <property type="match status" value="1"/>
</dbReference>
<name>A0A445IZR4_GLYSO</name>
<dbReference type="Proteomes" id="UP000289340">
    <property type="component" value="Chromosome 9"/>
</dbReference>
<gene>
    <name evidence="2" type="ORF">D0Y65_023849</name>
</gene>
<protein>
    <recommendedName>
        <fullName evidence="1">EDR1/CTR1/ARMC3-like peptidase-like domain-containing protein</fullName>
    </recommendedName>
</protein>
<feature type="domain" description="EDR1/CTR1/ARMC3-like peptidase-like" evidence="1">
    <location>
        <begin position="63"/>
        <end position="189"/>
    </location>
</feature>
<dbReference type="Pfam" id="PF14381">
    <property type="entry name" value="EDR1_CTR1_ARMC3_pept"/>
    <property type="match status" value="1"/>
</dbReference>
<accession>A0A445IZR4</accession>
<dbReference type="AlphaFoldDB" id="A0A445IZR4"/>
<organism evidence="2 3">
    <name type="scientific">Glycine soja</name>
    <name type="common">Wild soybean</name>
    <dbReference type="NCBI Taxonomy" id="3848"/>
    <lineage>
        <taxon>Eukaryota</taxon>
        <taxon>Viridiplantae</taxon>
        <taxon>Streptophyta</taxon>
        <taxon>Embryophyta</taxon>
        <taxon>Tracheophyta</taxon>
        <taxon>Spermatophyta</taxon>
        <taxon>Magnoliopsida</taxon>
        <taxon>eudicotyledons</taxon>
        <taxon>Gunneridae</taxon>
        <taxon>Pentapetalae</taxon>
        <taxon>rosids</taxon>
        <taxon>fabids</taxon>
        <taxon>Fabales</taxon>
        <taxon>Fabaceae</taxon>
        <taxon>Papilionoideae</taxon>
        <taxon>50 kb inversion clade</taxon>
        <taxon>NPAAA clade</taxon>
        <taxon>indigoferoid/millettioid clade</taxon>
        <taxon>Phaseoleae</taxon>
        <taxon>Glycine</taxon>
        <taxon>Glycine subgen. Soja</taxon>
    </lineage>
</organism>